<comment type="caution">
    <text evidence="1">The sequence shown here is derived from an EMBL/GenBank/DDBJ whole genome shotgun (WGS) entry which is preliminary data.</text>
</comment>
<name>A0A0F9TN07_9ZZZZ</name>
<reference evidence="1" key="1">
    <citation type="journal article" date="2015" name="Nature">
        <title>Complex archaea that bridge the gap between prokaryotes and eukaryotes.</title>
        <authorList>
            <person name="Spang A."/>
            <person name="Saw J.H."/>
            <person name="Jorgensen S.L."/>
            <person name="Zaremba-Niedzwiedzka K."/>
            <person name="Martijn J."/>
            <person name="Lind A.E."/>
            <person name="van Eijk R."/>
            <person name="Schleper C."/>
            <person name="Guy L."/>
            <person name="Ettema T.J."/>
        </authorList>
    </citation>
    <scope>NUCLEOTIDE SEQUENCE</scope>
</reference>
<dbReference type="AlphaFoldDB" id="A0A0F9TN07"/>
<evidence type="ECO:0008006" key="2">
    <source>
        <dbReference type="Google" id="ProtNLM"/>
    </source>
</evidence>
<proteinExistence type="predicted"/>
<gene>
    <name evidence="1" type="ORF">LCGC14_0709880</name>
</gene>
<organism evidence="1">
    <name type="scientific">marine sediment metagenome</name>
    <dbReference type="NCBI Taxonomy" id="412755"/>
    <lineage>
        <taxon>unclassified sequences</taxon>
        <taxon>metagenomes</taxon>
        <taxon>ecological metagenomes</taxon>
    </lineage>
</organism>
<dbReference type="EMBL" id="LAZR01001557">
    <property type="protein sequence ID" value="KKN42778.1"/>
    <property type="molecule type" value="Genomic_DNA"/>
</dbReference>
<evidence type="ECO:0000313" key="1">
    <source>
        <dbReference type="EMBL" id="KKN42778.1"/>
    </source>
</evidence>
<accession>A0A0F9TN07</accession>
<sequence>MTVSYASRRDPALEEALALAEEAQSRGVPIPDTLAHELHVRESVRRGINPWSTFRSYIEYVNPDLLRYEHIDLLVEQAERLIRREILRLMVLLPPRYFKTEVFSRLLCSYFLRKFPRKLVGVASYNASRAWEVSEQARTYFTFSGGVLRASAQAKKFWGPPEGGELWAAGVQEGTLGHGYHLGVVDDPVDPEKARSPVYQRRFQDWWPEKWISRQEPNAAIVLVMQRLGVEDPVDFLFRREMGENTALAQEEWTVLVMDELKENTPLGRWNGPQGLPPSCTLIKDKRKVGALLSPRRFNAQQVKKIRAGSGTLTTATQRQQRPSNPKGDFWAKKWFRKYDTLPADAFDGGRDWDTAYTKEEANSATAWIESYRGPSVRVGNGEGHPSVERFPIYIHDVDWDWKEFPDLVKWMAELEGLPHYVEEKASGKSAIQALKPHGIVAEGVAVKGDKFARASAVQPAVSTGRIYVRASEYDLLLSGEGQGLLRITSEALQAGIGGLDVNDAFVQALHRHMKLYGKTGKRKVMWA</sequence>
<protein>
    <recommendedName>
        <fullName evidence="2">Terminase large subunit gp17-like C-terminal domain-containing protein</fullName>
    </recommendedName>
</protein>